<sequence>MKNQVKLKGPLKSYLRWPMILSCLLIVMTIGIFVVDYKCGFIALAGLVCYAIAALLIYSRIRPIIIGELVNFALEYGQVQKALLYDLQVPYGVLDEQGHLLWANKSFHELTEDKSGVKGVDHIFPEVTSDKLPKDQDKVIIPITFKDSYFRAELERIVLTDFSSNNALVDTGEANVLIAMYLFDETQIRNYIRENQEQRLVCGVIFIDDYEDALNSTEEVRRSLLAALIDRKITKYMQNYDAIVTKIEKDRYQFVIQHRYLRQLQSTKFSLLDEVREINIGNEMAVTLCIGIGADAANYAQSAEWAKNAIELALGRGGDQAVVKEKEKISYYGGKKKQVEKSTRVRARVKAHALKQLIEGKDQVVIMGHKIGDVDSFGASVGVYRIARALNKKAYVVLNEVTKTVRPLKECFENNSYYDSDMFLTEAQAREIVDLNTALVVVDVNRPSYTECPDLLGFTRSIVILDHHRQSSESIENAVLSYIEPYASSASEMVAEILQYISDGIKLRSEEANAMYAGLMIDTNNFLNKTGVRTFEAAAYLRKNGADVLKIRMMFREDMETYRVKADAISKAEIFDHEFAMTQCVPGNIETPTVVGAQVANELLNITDVKASFVFTEVKGVVYISARSMEEVNVQLIMEHFGGGGHSAIAGAQLQDISVLEAMAKVKAEVRRMKNEGEI</sequence>
<name>A0A7W8HAH8_9FIRM</name>
<feature type="domain" description="DDH" evidence="4">
    <location>
        <begin position="363"/>
        <end position="518"/>
    </location>
</feature>
<dbReference type="RefSeq" id="WP_183774003.1">
    <property type="nucleotide sequence ID" value="NZ_JACHFW010000007.1"/>
</dbReference>
<keyword evidence="1" id="KW-1003">Cell membrane</keyword>
<dbReference type="Pfam" id="PF01368">
    <property type="entry name" value="DHH"/>
    <property type="match status" value="1"/>
</dbReference>
<dbReference type="GO" id="GO:0046872">
    <property type="term" value="F:metal ion binding"/>
    <property type="evidence" value="ECO:0007669"/>
    <property type="project" value="UniProtKB-KW"/>
</dbReference>
<feature type="binding site" evidence="2">
    <location>
        <position position="467"/>
    </location>
    <ligand>
        <name>Mn(2+)</name>
        <dbReference type="ChEBI" id="CHEBI:29035"/>
        <label>2</label>
    </ligand>
</feature>
<dbReference type="Gene3D" id="3.90.1640.10">
    <property type="entry name" value="inorganic pyrophosphatase (n-terminal core)"/>
    <property type="match status" value="1"/>
</dbReference>
<feature type="binding site" evidence="2">
    <location>
        <position position="375"/>
    </location>
    <ligand>
        <name>Mn(2+)</name>
        <dbReference type="ChEBI" id="CHEBI:29035"/>
        <label>2</label>
    </ligand>
</feature>
<dbReference type="InterPro" id="IPR051319">
    <property type="entry name" value="Oligoribo/pAp-PDE_c-di-AMP_PDE"/>
</dbReference>
<keyword evidence="1" id="KW-0378">Hydrolase</keyword>
<keyword evidence="3" id="KW-0812">Transmembrane</keyword>
<dbReference type="Gene3D" id="3.10.310.30">
    <property type="match status" value="1"/>
</dbReference>
<organism evidence="6 7">
    <name type="scientific">Catenibacillus scindens</name>
    <dbReference type="NCBI Taxonomy" id="673271"/>
    <lineage>
        <taxon>Bacteria</taxon>
        <taxon>Bacillati</taxon>
        <taxon>Bacillota</taxon>
        <taxon>Clostridia</taxon>
        <taxon>Lachnospirales</taxon>
        <taxon>Lachnospiraceae</taxon>
        <taxon>Catenibacillus</taxon>
    </lineage>
</organism>
<dbReference type="AlphaFoldDB" id="A0A7W8HAH8"/>
<feature type="domain" description="DHHA1" evidence="5">
    <location>
        <begin position="597"/>
        <end position="665"/>
    </location>
</feature>
<evidence type="ECO:0000259" key="5">
    <source>
        <dbReference type="Pfam" id="PF02272"/>
    </source>
</evidence>
<dbReference type="InterPro" id="IPR014528">
    <property type="entry name" value="GdpP/PdeA"/>
</dbReference>
<feature type="transmembrane region" description="Helical" evidence="3">
    <location>
        <begin position="14"/>
        <end position="35"/>
    </location>
</feature>
<comment type="caution">
    <text evidence="6">The sequence shown here is derived from an EMBL/GenBank/DDBJ whole genome shotgun (WGS) entry which is preliminary data.</text>
</comment>
<feature type="binding site" evidence="2">
    <location>
        <position position="443"/>
    </location>
    <ligand>
        <name>Mn(2+)</name>
        <dbReference type="ChEBI" id="CHEBI:29035"/>
        <label>1</label>
    </ligand>
</feature>
<evidence type="ECO:0000256" key="1">
    <source>
        <dbReference type="PIRNR" id="PIRNR026583"/>
    </source>
</evidence>
<gene>
    <name evidence="6" type="ORF">HNP82_002055</name>
</gene>
<dbReference type="Proteomes" id="UP000543642">
    <property type="component" value="Unassembled WGS sequence"/>
</dbReference>
<evidence type="ECO:0000256" key="2">
    <source>
        <dbReference type="PIRSR" id="PIRSR026583-50"/>
    </source>
</evidence>
<protein>
    <recommendedName>
        <fullName evidence="1">Cyclic-di-AMP phosphodiesterase</fullName>
        <ecNumber evidence="1">3.1.4.-</ecNumber>
    </recommendedName>
</protein>
<dbReference type="GO" id="GO:0016787">
    <property type="term" value="F:hydrolase activity"/>
    <property type="evidence" value="ECO:0007669"/>
    <property type="project" value="UniProtKB-UniRule"/>
</dbReference>
<keyword evidence="7" id="KW-1185">Reference proteome</keyword>
<dbReference type="InterPro" id="IPR038763">
    <property type="entry name" value="DHH_sf"/>
</dbReference>
<keyword evidence="3" id="KW-1133">Transmembrane helix</keyword>
<comment type="function">
    <text evidence="1">Has phosphodiesterase (PDE) activity against cyclic-di-AMP (c-di-AMP).</text>
</comment>
<keyword evidence="2" id="KW-0479">Metal-binding</keyword>
<keyword evidence="1 3" id="KW-0472">Membrane</keyword>
<proteinExistence type="inferred from homology"/>
<evidence type="ECO:0000313" key="7">
    <source>
        <dbReference type="Proteomes" id="UP000543642"/>
    </source>
</evidence>
<dbReference type="FunFam" id="3.90.1640.10:FF:000002">
    <property type="entry name" value="Cyclic-di-AMP phosphodiesterase"/>
    <property type="match status" value="1"/>
</dbReference>
<feature type="binding site" evidence="2">
    <location>
        <position position="522"/>
    </location>
    <ligand>
        <name>Mn(2+)</name>
        <dbReference type="ChEBI" id="CHEBI:29035"/>
        <label>2</label>
    </ligand>
</feature>
<accession>A0A7W8HAH8</accession>
<feature type="binding site" evidence="2">
    <location>
        <position position="443"/>
    </location>
    <ligand>
        <name>Mn(2+)</name>
        <dbReference type="ChEBI" id="CHEBI:29035"/>
        <label>2</label>
    </ligand>
</feature>
<dbReference type="Pfam" id="PF24898">
    <property type="entry name" value="GGDEF_GdpP"/>
    <property type="match status" value="1"/>
</dbReference>
<feature type="binding site" evidence="2">
    <location>
        <position position="369"/>
    </location>
    <ligand>
        <name>Mn(2+)</name>
        <dbReference type="ChEBI" id="CHEBI:29035"/>
        <label>1</label>
    </ligand>
</feature>
<evidence type="ECO:0000259" key="4">
    <source>
        <dbReference type="Pfam" id="PF01368"/>
    </source>
</evidence>
<dbReference type="EC" id="3.1.4.-" evidence="1"/>
<feature type="binding site" evidence="2">
    <location>
        <position position="373"/>
    </location>
    <ligand>
        <name>Mn(2+)</name>
        <dbReference type="ChEBI" id="CHEBI:29035"/>
        <label>1</label>
    </ligand>
</feature>
<keyword evidence="2" id="KW-0464">Manganese</keyword>
<dbReference type="GO" id="GO:0003676">
    <property type="term" value="F:nucleic acid binding"/>
    <property type="evidence" value="ECO:0007669"/>
    <property type="project" value="UniProtKB-UniRule"/>
</dbReference>
<evidence type="ECO:0000313" key="6">
    <source>
        <dbReference type="EMBL" id="MBB5264916.1"/>
    </source>
</evidence>
<dbReference type="GO" id="GO:0005886">
    <property type="term" value="C:plasma membrane"/>
    <property type="evidence" value="ECO:0007669"/>
    <property type="project" value="UniProtKB-SubCell"/>
</dbReference>
<dbReference type="Pfam" id="PF02272">
    <property type="entry name" value="DHHA1"/>
    <property type="match status" value="1"/>
</dbReference>
<comment type="subcellular location">
    <subcellularLocation>
        <location evidence="1">Cell membrane</location>
    </subcellularLocation>
</comment>
<dbReference type="InterPro" id="IPR003156">
    <property type="entry name" value="DHHA1_dom"/>
</dbReference>
<dbReference type="PANTHER" id="PTHR47618">
    <property type="entry name" value="BIFUNCTIONAL OLIGORIBONUCLEASE AND PAP PHOSPHATASE NRNA"/>
    <property type="match status" value="1"/>
</dbReference>
<comment type="cofactor">
    <cofactor evidence="2">
        <name>Mn(2+)</name>
        <dbReference type="ChEBI" id="CHEBI:29035"/>
    </cofactor>
    <text evidence="2">For phosphodiesterase activity, probably binds 2 Mn(2+) per subunit.</text>
</comment>
<comment type="similarity">
    <text evidence="1">Belongs to the GdpP/PdeA phosphodiesterase family.</text>
</comment>
<feature type="transmembrane region" description="Helical" evidence="3">
    <location>
        <begin position="41"/>
        <end position="58"/>
    </location>
</feature>
<dbReference type="PANTHER" id="PTHR47618:SF2">
    <property type="entry name" value="CYCLIC-DI-AMP PHOSPHODIESTERASE GDPP"/>
    <property type="match status" value="1"/>
</dbReference>
<evidence type="ECO:0000256" key="3">
    <source>
        <dbReference type="SAM" id="Phobius"/>
    </source>
</evidence>
<dbReference type="SUPFAM" id="SSF64182">
    <property type="entry name" value="DHH phosphoesterases"/>
    <property type="match status" value="1"/>
</dbReference>
<dbReference type="EMBL" id="JACHFW010000007">
    <property type="protein sequence ID" value="MBB5264916.1"/>
    <property type="molecule type" value="Genomic_DNA"/>
</dbReference>
<dbReference type="PIRSF" id="PIRSF026583">
    <property type="entry name" value="YybT"/>
    <property type="match status" value="1"/>
</dbReference>
<dbReference type="InterPro" id="IPR001667">
    <property type="entry name" value="DDH_dom"/>
</dbReference>
<reference evidence="6 7" key="1">
    <citation type="submission" date="2020-08" db="EMBL/GenBank/DDBJ databases">
        <title>Genomic Encyclopedia of Type Strains, Phase IV (KMG-IV): sequencing the most valuable type-strain genomes for metagenomic binning, comparative biology and taxonomic classification.</title>
        <authorList>
            <person name="Goeker M."/>
        </authorList>
    </citation>
    <scope>NUCLEOTIDE SEQUENCE [LARGE SCALE GENOMIC DNA]</scope>
    <source>
        <strain evidence="6 7">DSM 106146</strain>
    </source>
</reference>
<comment type="catalytic activity">
    <reaction evidence="1">
        <text>3',3'-c-di-AMP + H2O = 5'-O-phosphonoadenylyl-(3'-&gt;5')-adenosine + H(+)</text>
        <dbReference type="Rhea" id="RHEA:54420"/>
        <dbReference type="ChEBI" id="CHEBI:15377"/>
        <dbReference type="ChEBI" id="CHEBI:15378"/>
        <dbReference type="ChEBI" id="CHEBI:71500"/>
        <dbReference type="ChEBI" id="CHEBI:138171"/>
    </reaction>
</comment>